<keyword evidence="1" id="KW-0547">Nucleotide-binding</keyword>
<organism evidence="5 6">
    <name type="scientific">Lithospermum erythrorhizon</name>
    <name type="common">Purple gromwell</name>
    <name type="synonym">Lithospermum officinale var. erythrorhizon</name>
    <dbReference type="NCBI Taxonomy" id="34254"/>
    <lineage>
        <taxon>Eukaryota</taxon>
        <taxon>Viridiplantae</taxon>
        <taxon>Streptophyta</taxon>
        <taxon>Embryophyta</taxon>
        <taxon>Tracheophyta</taxon>
        <taxon>Spermatophyta</taxon>
        <taxon>Magnoliopsida</taxon>
        <taxon>eudicotyledons</taxon>
        <taxon>Gunneridae</taxon>
        <taxon>Pentapetalae</taxon>
        <taxon>asterids</taxon>
        <taxon>lamiids</taxon>
        <taxon>Boraginales</taxon>
        <taxon>Boraginaceae</taxon>
        <taxon>Boraginoideae</taxon>
        <taxon>Lithospermeae</taxon>
        <taxon>Lithospermum</taxon>
    </lineage>
</organism>
<evidence type="ECO:0000256" key="3">
    <source>
        <dbReference type="ARBA" id="ARBA00023224"/>
    </source>
</evidence>
<dbReference type="PANTHER" id="PTHR10218:SF334">
    <property type="entry name" value="EXTRA-LARGE GUANINE NUCLEOTIDE-BINDING PROTEIN 3"/>
    <property type="match status" value="1"/>
</dbReference>
<dbReference type="InterPro" id="IPR027417">
    <property type="entry name" value="P-loop_NTPase"/>
</dbReference>
<dbReference type="Proteomes" id="UP001454036">
    <property type="component" value="Unassembled WGS sequence"/>
</dbReference>
<dbReference type="GO" id="GO:0007188">
    <property type="term" value="P:adenylate cyclase-modulating G protein-coupled receptor signaling pathway"/>
    <property type="evidence" value="ECO:0007669"/>
    <property type="project" value="TreeGrafter"/>
</dbReference>
<evidence type="ECO:0000256" key="4">
    <source>
        <dbReference type="PIRSR" id="PIRSR601019-2"/>
    </source>
</evidence>
<gene>
    <name evidence="5" type="ORF">LIER_13686</name>
</gene>
<keyword evidence="6" id="KW-1185">Reference proteome</keyword>
<dbReference type="SUPFAM" id="SSF52540">
    <property type="entry name" value="P-loop containing nucleoside triphosphate hydrolases"/>
    <property type="match status" value="1"/>
</dbReference>
<evidence type="ECO:0000256" key="2">
    <source>
        <dbReference type="ARBA" id="ARBA00023134"/>
    </source>
</evidence>
<feature type="binding site" evidence="4">
    <location>
        <position position="58"/>
    </location>
    <ligand>
        <name>Mg(2+)</name>
        <dbReference type="ChEBI" id="CHEBI:18420"/>
    </ligand>
</feature>
<dbReference type="GO" id="GO:0005525">
    <property type="term" value="F:GTP binding"/>
    <property type="evidence" value="ECO:0007669"/>
    <property type="project" value="UniProtKB-KW"/>
</dbReference>
<evidence type="ECO:0000256" key="1">
    <source>
        <dbReference type="ARBA" id="ARBA00022741"/>
    </source>
</evidence>
<dbReference type="GO" id="GO:0046872">
    <property type="term" value="F:metal ion binding"/>
    <property type="evidence" value="ECO:0007669"/>
    <property type="project" value="UniProtKB-KW"/>
</dbReference>
<dbReference type="GO" id="GO:0031683">
    <property type="term" value="F:G-protein beta/gamma-subunit complex binding"/>
    <property type="evidence" value="ECO:0007669"/>
    <property type="project" value="InterPro"/>
</dbReference>
<comment type="caution">
    <text evidence="5">The sequence shown here is derived from an EMBL/GenBank/DDBJ whole genome shotgun (WGS) entry which is preliminary data.</text>
</comment>
<accession>A0AAV3PXY9</accession>
<proteinExistence type="predicted"/>
<reference evidence="5 6" key="1">
    <citation type="submission" date="2024-01" db="EMBL/GenBank/DDBJ databases">
        <title>The complete chloroplast genome sequence of Lithospermum erythrorhizon: insights into the phylogenetic relationship among Boraginaceae species and the maternal lineages of purple gromwells.</title>
        <authorList>
            <person name="Okada T."/>
            <person name="Watanabe K."/>
        </authorList>
    </citation>
    <scope>NUCLEOTIDE SEQUENCE [LARGE SCALE GENOMIC DNA]</scope>
</reference>
<dbReference type="PANTHER" id="PTHR10218">
    <property type="entry name" value="GTP-BINDING PROTEIN ALPHA SUBUNIT"/>
    <property type="match status" value="1"/>
</dbReference>
<name>A0AAV3PXY9_LITER</name>
<dbReference type="AlphaFoldDB" id="A0AAV3PXY9"/>
<evidence type="ECO:0000313" key="6">
    <source>
        <dbReference type="Proteomes" id="UP001454036"/>
    </source>
</evidence>
<dbReference type="EMBL" id="BAABME010002789">
    <property type="protein sequence ID" value="GAA0156120.1"/>
    <property type="molecule type" value="Genomic_DNA"/>
</dbReference>
<keyword evidence="3" id="KW-0807">Transducer</keyword>
<protein>
    <submittedName>
        <fullName evidence="5">Heterotrimeric G-protein</fullName>
    </submittedName>
</protein>
<keyword evidence="2" id="KW-0342">GTP-binding</keyword>
<dbReference type="GO" id="GO:0005737">
    <property type="term" value="C:cytoplasm"/>
    <property type="evidence" value="ECO:0007669"/>
    <property type="project" value="TreeGrafter"/>
</dbReference>
<dbReference type="GO" id="GO:0005834">
    <property type="term" value="C:heterotrimeric G-protein complex"/>
    <property type="evidence" value="ECO:0007669"/>
    <property type="project" value="TreeGrafter"/>
</dbReference>
<dbReference type="GO" id="GO:0001664">
    <property type="term" value="F:G protein-coupled receptor binding"/>
    <property type="evidence" value="ECO:0007669"/>
    <property type="project" value="TreeGrafter"/>
</dbReference>
<dbReference type="GO" id="GO:0003924">
    <property type="term" value="F:GTPase activity"/>
    <property type="evidence" value="ECO:0007669"/>
    <property type="project" value="InterPro"/>
</dbReference>
<dbReference type="InterPro" id="IPR001019">
    <property type="entry name" value="Gprotein_alpha_su"/>
</dbReference>
<sequence length="161" mass="19048">MSKYGEEDWREALAKVQCPCDTHFWVYDDGRYEEEGQNWEKKKVQKLLLLGNPGSGTSTLSKQAKFLYGNKLSTEELQDIELMIQSNIYKYLSILLDGRQHFEEEACQTLNLASLICYLFVFQEMARDQITVAETFKYIREFIKWNSIFTIKNSRIYEIIR</sequence>
<keyword evidence="4" id="KW-0460">Magnesium</keyword>
<evidence type="ECO:0000313" key="5">
    <source>
        <dbReference type="EMBL" id="GAA0156120.1"/>
    </source>
</evidence>
<dbReference type="Pfam" id="PF00503">
    <property type="entry name" value="G-alpha"/>
    <property type="match status" value="1"/>
</dbReference>
<keyword evidence="4" id="KW-0479">Metal-binding</keyword>